<protein>
    <submittedName>
        <fullName evidence="2">Uncharacterized protein</fullName>
    </submittedName>
</protein>
<organism evidence="2">
    <name type="scientific">Graphocephala atropunctata</name>
    <dbReference type="NCBI Taxonomy" id="36148"/>
    <lineage>
        <taxon>Eukaryota</taxon>
        <taxon>Metazoa</taxon>
        <taxon>Ecdysozoa</taxon>
        <taxon>Arthropoda</taxon>
        <taxon>Hexapoda</taxon>
        <taxon>Insecta</taxon>
        <taxon>Pterygota</taxon>
        <taxon>Neoptera</taxon>
        <taxon>Paraneoptera</taxon>
        <taxon>Hemiptera</taxon>
        <taxon>Auchenorrhyncha</taxon>
        <taxon>Membracoidea</taxon>
        <taxon>Cicadellidae</taxon>
        <taxon>Cicadellinae</taxon>
        <taxon>Cicadellini</taxon>
        <taxon>Graphocephala</taxon>
    </lineage>
</organism>
<feature type="compositionally biased region" description="Basic and acidic residues" evidence="1">
    <location>
        <begin position="241"/>
        <end position="257"/>
    </location>
</feature>
<sequence length="398" mass="44612">MKKKYADNSDEENEFEVDEPEEIQNNASDDDWTPDKDTSGGRRTSTRLRNIPKSRAPIIDASSTDEEGSDESQGKRKAGRNRARGRQPVKKHKVSSSSVTTTPTKVNDSKSVSSDSEPTSTTTYSSTVSPNVVKVNKDFTSGAFVVLKSDATNLEADPPLWKIDGKALLQKYIPFQQDGKTLYKNTSVYSGWTINNKDNYFPVSVIFKQQTRKEHIVEFHRDQIKQGDRSGEVTSSSSSEKQVEEEVSSTRDTPKASDTKPVIKVKAFAIVPEEETCTPAKRIDDEDDKTSPSLTLPVIKINKDYASGAFLVLRTEAANVDPPLWKIDGKNLLQKYSAFDQNGKTLYKNTAEYSGWSSTNQSNYFPVSVIFKQQNKKEHIIEVDRIKWDEPEESGKDN</sequence>
<dbReference type="PANTHER" id="PTHR14689:SF0">
    <property type="entry name" value="COILED-COIL DOMAIN-CONTAINING PROTEIN 82"/>
    <property type="match status" value="1"/>
</dbReference>
<evidence type="ECO:0000313" key="2">
    <source>
        <dbReference type="EMBL" id="JAT19750.1"/>
    </source>
</evidence>
<feature type="compositionally biased region" description="Basic residues" evidence="1">
    <location>
        <begin position="75"/>
        <end position="94"/>
    </location>
</feature>
<name>A0A1B6L7U3_9HEMI</name>
<feature type="region of interest" description="Disordered" evidence="1">
    <location>
        <begin position="1"/>
        <end position="127"/>
    </location>
</feature>
<evidence type="ECO:0000256" key="1">
    <source>
        <dbReference type="SAM" id="MobiDB-lite"/>
    </source>
</evidence>
<dbReference type="GO" id="GO:0005634">
    <property type="term" value="C:nucleus"/>
    <property type="evidence" value="ECO:0007669"/>
    <property type="project" value="TreeGrafter"/>
</dbReference>
<feature type="region of interest" description="Disordered" evidence="1">
    <location>
        <begin position="220"/>
        <end position="257"/>
    </location>
</feature>
<proteinExistence type="predicted"/>
<feature type="compositionally biased region" description="Low complexity" evidence="1">
    <location>
        <begin position="95"/>
        <end position="127"/>
    </location>
</feature>
<dbReference type="PANTHER" id="PTHR14689">
    <property type="entry name" value="PHORBOL-ESTER_DAG-TYPE DOMAIN-CONTAINING PROTEIN"/>
    <property type="match status" value="1"/>
</dbReference>
<dbReference type="AlphaFoldDB" id="A0A1B6L7U3"/>
<accession>A0A1B6L7U3</accession>
<gene>
    <name evidence="2" type="ORF">g.20404</name>
</gene>
<reference evidence="2" key="1">
    <citation type="submission" date="2015-11" db="EMBL/GenBank/DDBJ databases">
        <title>De novo transcriptome assembly of four potential Pierce s Disease insect vectors from Arizona vineyards.</title>
        <authorList>
            <person name="Tassone E.E."/>
        </authorList>
    </citation>
    <scope>NUCLEOTIDE SEQUENCE</scope>
</reference>
<dbReference type="EMBL" id="GEBQ01020227">
    <property type="protein sequence ID" value="JAT19750.1"/>
    <property type="molecule type" value="Transcribed_RNA"/>
</dbReference>
<feature type="compositionally biased region" description="Acidic residues" evidence="1">
    <location>
        <begin position="8"/>
        <end position="32"/>
    </location>
</feature>
<feature type="compositionally biased region" description="Basic and acidic residues" evidence="1">
    <location>
        <begin position="220"/>
        <end position="231"/>
    </location>
</feature>